<proteinExistence type="predicted"/>
<accession>A0A645C6E6</accession>
<dbReference type="AlphaFoldDB" id="A0A645C6E6"/>
<comment type="caution">
    <text evidence="1">The sequence shown here is derived from an EMBL/GenBank/DDBJ whole genome shotgun (WGS) entry which is preliminary data.</text>
</comment>
<sequence length="305" mass="32446">MFCTTHIEVDGHPVLFLLLGDELFGVVRIEVAQIVPAGACPLGHRVGLTLGFAAANRTGGVHPAVNLCKRTFSGTAGFVTGYFGKQQGKLFFGNSNRAAGGAVHQGDGFTPVPLPAENPVPELVVDRLCPQLMLFEPSKHGGNGILLVQAIKEGAVYVNAILGPRFLLDIDLTLENFNDGQAELLGKLPVTGVMGRDCHDGTGTVADQDIVGNPDGNLLVVHRVDRKAATEDAALILGKVSALEVALAGACLKVGLDRLFLAFGGQLCNKRMFWGYYHVGSTEERIGTSGIDFELLIKAIYREKD</sequence>
<dbReference type="EMBL" id="VSSQ01025287">
    <property type="protein sequence ID" value="MPM73330.1"/>
    <property type="molecule type" value="Genomic_DNA"/>
</dbReference>
<gene>
    <name evidence="1" type="ORF">SDC9_120310</name>
</gene>
<evidence type="ECO:0000313" key="1">
    <source>
        <dbReference type="EMBL" id="MPM73330.1"/>
    </source>
</evidence>
<organism evidence="1">
    <name type="scientific">bioreactor metagenome</name>
    <dbReference type="NCBI Taxonomy" id="1076179"/>
    <lineage>
        <taxon>unclassified sequences</taxon>
        <taxon>metagenomes</taxon>
        <taxon>ecological metagenomes</taxon>
    </lineage>
</organism>
<name>A0A645C6E6_9ZZZZ</name>
<protein>
    <submittedName>
        <fullName evidence="1">Uncharacterized protein</fullName>
    </submittedName>
</protein>
<reference evidence="1" key="1">
    <citation type="submission" date="2019-08" db="EMBL/GenBank/DDBJ databases">
        <authorList>
            <person name="Kucharzyk K."/>
            <person name="Murdoch R.W."/>
            <person name="Higgins S."/>
            <person name="Loffler F."/>
        </authorList>
    </citation>
    <scope>NUCLEOTIDE SEQUENCE</scope>
</reference>